<protein>
    <recommendedName>
        <fullName evidence="6">nicotinamidase</fullName>
        <ecNumber evidence="6">3.5.1.19</ecNumber>
    </recommendedName>
    <alternativeName>
        <fullName evidence="7">Nicotinamide deamidase</fullName>
    </alternativeName>
</protein>
<evidence type="ECO:0000256" key="1">
    <source>
        <dbReference type="ARBA" id="ARBA00006336"/>
    </source>
</evidence>
<feature type="domain" description="Isochorismatase-like" evidence="8">
    <location>
        <begin position="8"/>
        <end position="196"/>
    </location>
</feature>
<dbReference type="EMBL" id="CP015614">
    <property type="protein sequence ID" value="ANF54851.1"/>
    <property type="molecule type" value="Genomic_DNA"/>
</dbReference>
<sequence length="212" mass="22484">MQIAATDALLVIDAQNDFCEGGALAVQGGAAIMPLINRLSERFATVIATQDWHTPDQISFASNHAGVAPFTQIEVAYGPQMLWPDHCVQGTPGADFHPDAAPAVTKALAVVRKGYNPSVDSYSGFYENDHRTATGLAGLLRDLGVKRVFLCGLAYDYCVRFTAEDAVREGFEAVVIEDACRAIAPDTAAAAKASFSLLKIAEIAAADLISHS</sequence>
<dbReference type="OrthoDB" id="9791276at2"/>
<dbReference type="AlphaFoldDB" id="A0A172Y6J4"/>
<keyword evidence="2" id="KW-0662">Pyridine nucleotide biosynthesis</keyword>
<name>A0A172Y6J4_9CAUL</name>
<comment type="similarity">
    <text evidence="1">Belongs to the isochorismatase family.</text>
</comment>
<evidence type="ECO:0000313" key="10">
    <source>
        <dbReference type="Proteomes" id="UP000077603"/>
    </source>
</evidence>
<dbReference type="RefSeq" id="WP_025978375.1">
    <property type="nucleotide sequence ID" value="NZ_CP015614.1"/>
</dbReference>
<dbReference type="GO" id="GO:0019363">
    <property type="term" value="P:pyridine nucleotide biosynthetic process"/>
    <property type="evidence" value="ECO:0007669"/>
    <property type="project" value="UniProtKB-KW"/>
</dbReference>
<dbReference type="PANTHER" id="PTHR11080">
    <property type="entry name" value="PYRAZINAMIDASE/NICOTINAMIDASE"/>
    <property type="match status" value="1"/>
</dbReference>
<dbReference type="NCBIfam" id="NF008623">
    <property type="entry name" value="PRK11609.1"/>
    <property type="match status" value="1"/>
</dbReference>
<keyword evidence="3" id="KW-0479">Metal-binding</keyword>
<organism evidence="9 10">
    <name type="scientific">Brevundimonas naejangsanensis</name>
    <dbReference type="NCBI Taxonomy" id="588932"/>
    <lineage>
        <taxon>Bacteria</taxon>
        <taxon>Pseudomonadati</taxon>
        <taxon>Pseudomonadota</taxon>
        <taxon>Alphaproteobacteria</taxon>
        <taxon>Caulobacterales</taxon>
        <taxon>Caulobacteraceae</taxon>
        <taxon>Brevundimonas</taxon>
    </lineage>
</organism>
<dbReference type="SUPFAM" id="SSF52499">
    <property type="entry name" value="Isochorismatase-like hydrolases"/>
    <property type="match status" value="1"/>
</dbReference>
<keyword evidence="10" id="KW-1185">Reference proteome</keyword>
<reference evidence="9 10" key="1">
    <citation type="journal article" date="2014" name="Genome Announc.">
        <title>Genome Sequence of a Promising Hydrogen-Producing Facultative Anaerobic Bacterium, Brevundimonas naejangsanensis Strain B1.</title>
        <authorList>
            <person name="Su H."/>
            <person name="Zhang T."/>
            <person name="Bao M."/>
            <person name="Jiang Y."/>
            <person name="Wang Y."/>
            <person name="Tan T."/>
        </authorList>
    </citation>
    <scope>NUCLEOTIDE SEQUENCE [LARGE SCALE GENOMIC DNA]</scope>
    <source>
        <strain evidence="9 10">B1</strain>
    </source>
</reference>
<dbReference type="EC" id="3.5.1.19" evidence="6"/>
<dbReference type="GO" id="GO:0008936">
    <property type="term" value="F:nicotinamidase activity"/>
    <property type="evidence" value="ECO:0007669"/>
    <property type="project" value="UniProtKB-EC"/>
</dbReference>
<dbReference type="GO" id="GO:0046872">
    <property type="term" value="F:metal ion binding"/>
    <property type="evidence" value="ECO:0007669"/>
    <property type="project" value="UniProtKB-KW"/>
</dbReference>
<dbReference type="InterPro" id="IPR036380">
    <property type="entry name" value="Isochorismatase-like_sf"/>
</dbReference>
<evidence type="ECO:0000256" key="5">
    <source>
        <dbReference type="ARBA" id="ARBA00037900"/>
    </source>
</evidence>
<evidence type="ECO:0000256" key="3">
    <source>
        <dbReference type="ARBA" id="ARBA00022723"/>
    </source>
</evidence>
<dbReference type="eggNOG" id="COG1335">
    <property type="taxonomic scope" value="Bacteria"/>
</dbReference>
<dbReference type="Proteomes" id="UP000077603">
    <property type="component" value="Chromosome"/>
</dbReference>
<dbReference type="PANTHER" id="PTHR11080:SF2">
    <property type="entry name" value="LD05707P"/>
    <property type="match status" value="1"/>
</dbReference>
<proteinExistence type="inferred from homology"/>
<keyword evidence="4" id="KW-0378">Hydrolase</keyword>
<gene>
    <name evidence="9" type="ORF">DA69_08900</name>
</gene>
<dbReference type="InterPro" id="IPR000868">
    <property type="entry name" value="Isochorismatase-like_dom"/>
</dbReference>
<dbReference type="InterPro" id="IPR052347">
    <property type="entry name" value="Isochorismatase_Nicotinamidase"/>
</dbReference>
<dbReference type="STRING" id="588932.DA69_08900"/>
<evidence type="ECO:0000256" key="2">
    <source>
        <dbReference type="ARBA" id="ARBA00022642"/>
    </source>
</evidence>
<evidence type="ECO:0000256" key="7">
    <source>
        <dbReference type="ARBA" id="ARBA00043224"/>
    </source>
</evidence>
<comment type="pathway">
    <text evidence="5">Cofactor biosynthesis; nicotinate biosynthesis; nicotinate from nicotinamide: step 1/1.</text>
</comment>
<dbReference type="Pfam" id="PF00857">
    <property type="entry name" value="Isochorismatase"/>
    <property type="match status" value="1"/>
</dbReference>
<dbReference type="CDD" id="cd01011">
    <property type="entry name" value="nicotinamidase"/>
    <property type="match status" value="1"/>
</dbReference>
<dbReference type="KEGG" id="bne:DA69_08900"/>
<evidence type="ECO:0000256" key="6">
    <source>
        <dbReference type="ARBA" id="ARBA00039017"/>
    </source>
</evidence>
<evidence type="ECO:0000259" key="8">
    <source>
        <dbReference type="Pfam" id="PF00857"/>
    </source>
</evidence>
<accession>A0A172Y6J4</accession>
<evidence type="ECO:0000256" key="4">
    <source>
        <dbReference type="ARBA" id="ARBA00022801"/>
    </source>
</evidence>
<evidence type="ECO:0000313" key="9">
    <source>
        <dbReference type="EMBL" id="ANF54851.1"/>
    </source>
</evidence>
<dbReference type="Gene3D" id="3.40.50.850">
    <property type="entry name" value="Isochorismatase-like"/>
    <property type="match status" value="1"/>
</dbReference>